<accession>A0ABD1MEW9</accession>
<gene>
    <name evidence="1" type="ORF">Fmac_015507</name>
</gene>
<reference evidence="1 2" key="1">
    <citation type="submission" date="2024-08" db="EMBL/GenBank/DDBJ databases">
        <title>Insights into the chromosomal genome structure of Flemingia macrophylla.</title>
        <authorList>
            <person name="Ding Y."/>
            <person name="Zhao Y."/>
            <person name="Bi W."/>
            <person name="Wu M."/>
            <person name="Zhao G."/>
            <person name="Gong Y."/>
            <person name="Li W."/>
            <person name="Zhang P."/>
        </authorList>
    </citation>
    <scope>NUCLEOTIDE SEQUENCE [LARGE SCALE GENOMIC DNA]</scope>
    <source>
        <strain evidence="1">DYQJB</strain>
        <tissue evidence="1">Leaf</tissue>
    </source>
</reference>
<dbReference type="AlphaFoldDB" id="A0ABD1MEW9"/>
<evidence type="ECO:0000313" key="1">
    <source>
        <dbReference type="EMBL" id="KAL2334294.1"/>
    </source>
</evidence>
<dbReference type="Proteomes" id="UP001603857">
    <property type="component" value="Unassembled WGS sequence"/>
</dbReference>
<protein>
    <submittedName>
        <fullName evidence="1">Uncharacterized protein</fullName>
    </submittedName>
</protein>
<name>A0ABD1MEW9_9FABA</name>
<organism evidence="1 2">
    <name type="scientific">Flemingia macrophylla</name>
    <dbReference type="NCBI Taxonomy" id="520843"/>
    <lineage>
        <taxon>Eukaryota</taxon>
        <taxon>Viridiplantae</taxon>
        <taxon>Streptophyta</taxon>
        <taxon>Embryophyta</taxon>
        <taxon>Tracheophyta</taxon>
        <taxon>Spermatophyta</taxon>
        <taxon>Magnoliopsida</taxon>
        <taxon>eudicotyledons</taxon>
        <taxon>Gunneridae</taxon>
        <taxon>Pentapetalae</taxon>
        <taxon>rosids</taxon>
        <taxon>fabids</taxon>
        <taxon>Fabales</taxon>
        <taxon>Fabaceae</taxon>
        <taxon>Papilionoideae</taxon>
        <taxon>50 kb inversion clade</taxon>
        <taxon>NPAAA clade</taxon>
        <taxon>indigoferoid/millettioid clade</taxon>
        <taxon>Phaseoleae</taxon>
        <taxon>Flemingia</taxon>
    </lineage>
</organism>
<evidence type="ECO:0000313" key="2">
    <source>
        <dbReference type="Proteomes" id="UP001603857"/>
    </source>
</evidence>
<sequence>MLLIFSTFDNCLFGISDLINGYNSKSFDEEDLDCGDEDLHYHGGKDEEEDNDKDYNIETSLELAEGEESEDEALASEAIMEVRSVVGEVQQLVIEGGTTAIVWRVVVVARVPLQGESTSD</sequence>
<comment type="caution">
    <text evidence="1">The sequence shown here is derived from an EMBL/GenBank/DDBJ whole genome shotgun (WGS) entry which is preliminary data.</text>
</comment>
<keyword evidence="2" id="KW-1185">Reference proteome</keyword>
<dbReference type="EMBL" id="JBGMDY010000005">
    <property type="protein sequence ID" value="KAL2334294.1"/>
    <property type="molecule type" value="Genomic_DNA"/>
</dbReference>
<proteinExistence type="predicted"/>